<evidence type="ECO:0000256" key="1">
    <source>
        <dbReference type="ARBA" id="ARBA00004613"/>
    </source>
</evidence>
<dbReference type="EMBL" id="OY660866">
    <property type="protein sequence ID" value="CAJ1052727.1"/>
    <property type="molecule type" value="Genomic_DNA"/>
</dbReference>
<feature type="domain" description="Kazal-like" evidence="7">
    <location>
        <begin position="24"/>
        <end position="80"/>
    </location>
</feature>
<evidence type="ECO:0000256" key="3">
    <source>
        <dbReference type="ARBA" id="ARBA00022690"/>
    </source>
</evidence>
<proteinExistence type="predicted"/>
<feature type="signal peptide" evidence="6">
    <location>
        <begin position="1"/>
        <end position="21"/>
    </location>
</feature>
<reference evidence="8" key="1">
    <citation type="submission" date="2023-08" db="EMBL/GenBank/DDBJ databases">
        <authorList>
            <person name="Alioto T."/>
            <person name="Alioto T."/>
            <person name="Gomez Garrido J."/>
        </authorList>
    </citation>
    <scope>NUCLEOTIDE SEQUENCE</scope>
</reference>
<dbReference type="SMART" id="SM00280">
    <property type="entry name" value="KAZAL"/>
    <property type="match status" value="1"/>
</dbReference>
<dbReference type="Pfam" id="PF00050">
    <property type="entry name" value="Kazal_1"/>
    <property type="match status" value="1"/>
</dbReference>
<dbReference type="InterPro" id="IPR036058">
    <property type="entry name" value="Kazal_dom_sf"/>
</dbReference>
<feature type="chain" id="PRO_5043662233" evidence="6">
    <location>
        <begin position="22"/>
        <end position="87"/>
    </location>
</feature>
<comment type="subcellular location">
    <subcellularLocation>
        <location evidence="1">Secreted</location>
    </subcellularLocation>
</comment>
<keyword evidence="3" id="KW-0646">Protease inhibitor</keyword>
<dbReference type="GO" id="GO:0005576">
    <property type="term" value="C:extracellular region"/>
    <property type="evidence" value="ECO:0007669"/>
    <property type="project" value="UniProtKB-SubCell"/>
</dbReference>
<protein>
    <submittedName>
        <fullName evidence="8">Probable pancreatic secretory proteinase inhibitor isoform X3</fullName>
    </submittedName>
</protein>
<accession>A0AAV1EW46</accession>
<dbReference type="InterPro" id="IPR051597">
    <property type="entry name" value="Bifunctional_prot_inhibitor"/>
</dbReference>
<dbReference type="PROSITE" id="PS00282">
    <property type="entry name" value="KAZAL_1"/>
    <property type="match status" value="1"/>
</dbReference>
<evidence type="ECO:0000256" key="6">
    <source>
        <dbReference type="SAM" id="SignalP"/>
    </source>
</evidence>
<keyword evidence="2" id="KW-0964">Secreted</keyword>
<evidence type="ECO:0000313" key="9">
    <source>
        <dbReference type="Proteomes" id="UP001178508"/>
    </source>
</evidence>
<keyword evidence="4" id="KW-0722">Serine protease inhibitor</keyword>
<dbReference type="PANTHER" id="PTHR47729:SF1">
    <property type="entry name" value="OVOMUCOID-LIKE-RELATED"/>
    <property type="match status" value="1"/>
</dbReference>
<dbReference type="PANTHER" id="PTHR47729">
    <property type="entry name" value="SERINE PEPTIDASE INHIBITOR, KAZAL TYPE 2, TANDEM DUPLICATE 1-RELATED"/>
    <property type="match status" value="1"/>
</dbReference>
<sequence>MKGGIVALGLLLICLATDASGKPRRNMPSCPDTLVDICPMNYNPVCGSDGRIYGNMCLLCSTILRTGTYILVTEQSLCRPEDNFRPA</sequence>
<evidence type="ECO:0000256" key="2">
    <source>
        <dbReference type="ARBA" id="ARBA00022525"/>
    </source>
</evidence>
<dbReference type="InterPro" id="IPR002350">
    <property type="entry name" value="Kazal_dom"/>
</dbReference>
<dbReference type="PROSITE" id="PS51465">
    <property type="entry name" value="KAZAL_2"/>
    <property type="match status" value="1"/>
</dbReference>
<evidence type="ECO:0000256" key="4">
    <source>
        <dbReference type="ARBA" id="ARBA00022900"/>
    </source>
</evidence>
<dbReference type="AlphaFoldDB" id="A0AAV1EW46"/>
<keyword evidence="6" id="KW-0732">Signal</keyword>
<name>A0AAV1EW46_XYRNO</name>
<organism evidence="8 9">
    <name type="scientific">Xyrichtys novacula</name>
    <name type="common">Pearly razorfish</name>
    <name type="synonym">Hemipteronotus novacula</name>
    <dbReference type="NCBI Taxonomy" id="13765"/>
    <lineage>
        <taxon>Eukaryota</taxon>
        <taxon>Metazoa</taxon>
        <taxon>Chordata</taxon>
        <taxon>Craniata</taxon>
        <taxon>Vertebrata</taxon>
        <taxon>Euteleostomi</taxon>
        <taxon>Actinopterygii</taxon>
        <taxon>Neopterygii</taxon>
        <taxon>Teleostei</taxon>
        <taxon>Neoteleostei</taxon>
        <taxon>Acanthomorphata</taxon>
        <taxon>Eupercaria</taxon>
        <taxon>Labriformes</taxon>
        <taxon>Labridae</taxon>
        <taxon>Xyrichtys</taxon>
    </lineage>
</organism>
<gene>
    <name evidence="8" type="ORF">XNOV1_A000061</name>
</gene>
<evidence type="ECO:0000313" key="8">
    <source>
        <dbReference type="EMBL" id="CAJ1052727.1"/>
    </source>
</evidence>
<evidence type="ECO:0000259" key="7">
    <source>
        <dbReference type="PROSITE" id="PS51465"/>
    </source>
</evidence>
<dbReference type="GO" id="GO:0004867">
    <property type="term" value="F:serine-type endopeptidase inhibitor activity"/>
    <property type="evidence" value="ECO:0007669"/>
    <property type="project" value="UniProtKB-KW"/>
</dbReference>
<keyword evidence="5" id="KW-1015">Disulfide bond</keyword>
<dbReference type="Gene3D" id="3.30.60.30">
    <property type="match status" value="1"/>
</dbReference>
<keyword evidence="9" id="KW-1185">Reference proteome</keyword>
<evidence type="ECO:0000256" key="5">
    <source>
        <dbReference type="ARBA" id="ARBA00023157"/>
    </source>
</evidence>
<dbReference type="Proteomes" id="UP001178508">
    <property type="component" value="Chromosome 3"/>
</dbReference>
<dbReference type="SUPFAM" id="SSF100895">
    <property type="entry name" value="Kazal-type serine protease inhibitors"/>
    <property type="match status" value="1"/>
</dbReference>